<feature type="transmembrane region" description="Helical" evidence="4">
    <location>
        <begin position="365"/>
        <end position="385"/>
    </location>
</feature>
<dbReference type="InterPro" id="IPR020846">
    <property type="entry name" value="MFS_dom"/>
</dbReference>
<evidence type="ECO:0000313" key="7">
    <source>
        <dbReference type="Proteomes" id="UP001255416"/>
    </source>
</evidence>
<dbReference type="Pfam" id="PF06779">
    <property type="entry name" value="MFS_4"/>
    <property type="match status" value="1"/>
</dbReference>
<dbReference type="InterPro" id="IPR036259">
    <property type="entry name" value="MFS_trans_sf"/>
</dbReference>
<feature type="transmembrane region" description="Helical" evidence="4">
    <location>
        <begin position="302"/>
        <end position="324"/>
    </location>
</feature>
<dbReference type="Proteomes" id="UP001255416">
    <property type="component" value="Unassembled WGS sequence"/>
</dbReference>
<feature type="transmembrane region" description="Helical" evidence="4">
    <location>
        <begin position="137"/>
        <end position="162"/>
    </location>
</feature>
<feature type="domain" description="Major facilitator superfamily (MFS) profile" evidence="5">
    <location>
        <begin position="11"/>
        <end position="391"/>
    </location>
</feature>
<feature type="transmembrane region" description="Helical" evidence="4">
    <location>
        <begin position="336"/>
        <end position="359"/>
    </location>
</feature>
<evidence type="ECO:0000256" key="2">
    <source>
        <dbReference type="ARBA" id="ARBA00022989"/>
    </source>
</evidence>
<keyword evidence="7" id="KW-1185">Reference proteome</keyword>
<dbReference type="SUPFAM" id="SSF103473">
    <property type="entry name" value="MFS general substrate transporter"/>
    <property type="match status" value="1"/>
</dbReference>
<keyword evidence="3 4" id="KW-0472">Membrane</keyword>
<sequence>MSEGPARPWLVLLGLALGMCVTNSFARFAYGLMLPAMQAEMGWSYAQAGWLNTANAFGYIIGSVLTMVLIGRLSASRLFAFGMVTTAVALLATGLHEAMWWQTVWRLAAGLFGAMSFSSSGALAAQLFQNDTRRNALAIALLFGFGGGLGIVLSGAVLPLLLDAYGPTAWPRGWLLIGLTSVAFLPLGLWAARQLRPPNQAAQIPTRLPVRRMLSLFAGYGGFGLGYFVYLTFLSAWMTEQQASAGLIATVWVMLGLCLCISPFVWRPVFARFTSGVPLALILTCIAIGSALPVLIPGPVGLLVSATVFGSSVFMSPGAVTNFIRHNLPMQSWGAAISLFTVVFAVAQTIGPYAAGWLGDQTASIGTSLLVAAGVLLTGAAIAAMQKPLTRD</sequence>
<accession>A0ABU3VHY8</accession>
<feature type="transmembrane region" description="Helical" evidence="4">
    <location>
        <begin position="50"/>
        <end position="71"/>
    </location>
</feature>
<evidence type="ECO:0000256" key="4">
    <source>
        <dbReference type="SAM" id="Phobius"/>
    </source>
</evidence>
<evidence type="ECO:0000259" key="5">
    <source>
        <dbReference type="PROSITE" id="PS50850"/>
    </source>
</evidence>
<organism evidence="6 7">
    <name type="scientific">Sedimentitalea todarodis</name>
    <dbReference type="NCBI Taxonomy" id="1631240"/>
    <lineage>
        <taxon>Bacteria</taxon>
        <taxon>Pseudomonadati</taxon>
        <taxon>Pseudomonadota</taxon>
        <taxon>Alphaproteobacteria</taxon>
        <taxon>Rhodobacterales</taxon>
        <taxon>Paracoccaceae</taxon>
        <taxon>Sedimentitalea</taxon>
    </lineage>
</organism>
<keyword evidence="2 4" id="KW-1133">Transmembrane helix</keyword>
<feature type="transmembrane region" description="Helical" evidence="4">
    <location>
        <begin position="243"/>
        <end position="265"/>
    </location>
</feature>
<evidence type="ECO:0000313" key="6">
    <source>
        <dbReference type="EMBL" id="MDU9005791.1"/>
    </source>
</evidence>
<evidence type="ECO:0000256" key="1">
    <source>
        <dbReference type="ARBA" id="ARBA00022692"/>
    </source>
</evidence>
<dbReference type="PROSITE" id="PS50850">
    <property type="entry name" value="MFS"/>
    <property type="match status" value="1"/>
</dbReference>
<dbReference type="RefSeq" id="WP_316779751.1">
    <property type="nucleotide sequence ID" value="NZ_JASMWN010000017.1"/>
</dbReference>
<protein>
    <submittedName>
        <fullName evidence="6">YbfB/YjiJ family MFS transporter</fullName>
    </submittedName>
</protein>
<name>A0ABU3VHY8_9RHOB</name>
<keyword evidence="1 4" id="KW-0812">Transmembrane</keyword>
<evidence type="ECO:0000256" key="3">
    <source>
        <dbReference type="ARBA" id="ARBA00023136"/>
    </source>
</evidence>
<dbReference type="PANTHER" id="PTHR23537">
    <property type="match status" value="1"/>
</dbReference>
<feature type="transmembrane region" description="Helical" evidence="4">
    <location>
        <begin position="78"/>
        <end position="101"/>
    </location>
</feature>
<comment type="caution">
    <text evidence="6">The sequence shown here is derived from an EMBL/GenBank/DDBJ whole genome shotgun (WGS) entry which is preliminary data.</text>
</comment>
<dbReference type="Gene3D" id="1.20.1250.20">
    <property type="entry name" value="MFS general substrate transporter like domains"/>
    <property type="match status" value="2"/>
</dbReference>
<dbReference type="InterPro" id="IPR010645">
    <property type="entry name" value="MFS_4"/>
</dbReference>
<feature type="transmembrane region" description="Helical" evidence="4">
    <location>
        <begin position="213"/>
        <end position="237"/>
    </location>
</feature>
<gene>
    <name evidence="6" type="ORF">QO231_18325</name>
</gene>
<reference evidence="7" key="1">
    <citation type="submission" date="2023-05" db="EMBL/GenBank/DDBJ databases">
        <title>Sedimentitalea sp. nov. JM2-8.</title>
        <authorList>
            <person name="Huang J."/>
        </authorList>
    </citation>
    <scope>NUCLEOTIDE SEQUENCE [LARGE SCALE GENOMIC DNA]</scope>
    <source>
        <strain evidence="7">KHS03</strain>
    </source>
</reference>
<feature type="transmembrane region" description="Helical" evidence="4">
    <location>
        <begin position="174"/>
        <end position="192"/>
    </location>
</feature>
<proteinExistence type="predicted"/>
<dbReference type="PANTHER" id="PTHR23537:SF1">
    <property type="entry name" value="SUGAR TRANSPORTER"/>
    <property type="match status" value="1"/>
</dbReference>
<dbReference type="EMBL" id="JASMWN010000017">
    <property type="protein sequence ID" value="MDU9005791.1"/>
    <property type="molecule type" value="Genomic_DNA"/>
</dbReference>
<feature type="transmembrane region" description="Helical" evidence="4">
    <location>
        <begin position="277"/>
        <end position="296"/>
    </location>
</feature>
<feature type="transmembrane region" description="Helical" evidence="4">
    <location>
        <begin position="107"/>
        <end position="125"/>
    </location>
</feature>